<comment type="caution">
    <text evidence="11">The sequence shown here is derived from an EMBL/GenBank/DDBJ whole genome shotgun (WGS) entry which is preliminary data.</text>
</comment>
<feature type="transmembrane region" description="Helical" evidence="9">
    <location>
        <begin position="515"/>
        <end position="537"/>
    </location>
</feature>
<dbReference type="Gene3D" id="3.40.50.300">
    <property type="entry name" value="P-loop containing nucleotide triphosphate hydrolases"/>
    <property type="match status" value="1"/>
</dbReference>
<dbReference type="PANTHER" id="PTHR48041">
    <property type="entry name" value="ABC TRANSPORTER G FAMILY MEMBER 28"/>
    <property type="match status" value="1"/>
</dbReference>
<dbReference type="InterPro" id="IPR017871">
    <property type="entry name" value="ABC_transporter-like_CS"/>
</dbReference>
<dbReference type="GO" id="GO:0016887">
    <property type="term" value="F:ATP hydrolysis activity"/>
    <property type="evidence" value="ECO:0007669"/>
    <property type="project" value="InterPro"/>
</dbReference>
<dbReference type="Proteomes" id="UP001489004">
    <property type="component" value="Unassembled WGS sequence"/>
</dbReference>
<protein>
    <recommendedName>
        <fullName evidence="10">ABC transporter domain-containing protein</fullName>
    </recommendedName>
</protein>
<evidence type="ECO:0000256" key="1">
    <source>
        <dbReference type="ARBA" id="ARBA00004141"/>
    </source>
</evidence>
<dbReference type="InterPro" id="IPR043926">
    <property type="entry name" value="ABCG_dom"/>
</dbReference>
<keyword evidence="3 9" id="KW-0812">Transmembrane</keyword>
<feature type="compositionally biased region" description="Low complexity" evidence="8">
    <location>
        <begin position="349"/>
        <end position="361"/>
    </location>
</feature>
<accession>A0AAW1QQV8</accession>
<keyword evidence="4" id="KW-0547">Nucleotide-binding</keyword>
<feature type="transmembrane region" description="Helical" evidence="9">
    <location>
        <begin position="543"/>
        <end position="562"/>
    </location>
</feature>
<reference evidence="11 12" key="1">
    <citation type="journal article" date="2024" name="Nat. Commun.">
        <title>Phylogenomics reveals the evolutionary origins of lichenization in chlorophyte algae.</title>
        <authorList>
            <person name="Puginier C."/>
            <person name="Libourel C."/>
            <person name="Otte J."/>
            <person name="Skaloud P."/>
            <person name="Haon M."/>
            <person name="Grisel S."/>
            <person name="Petersen M."/>
            <person name="Berrin J.G."/>
            <person name="Delaux P.M."/>
            <person name="Dal Grande F."/>
            <person name="Keller J."/>
        </authorList>
    </citation>
    <scope>NUCLEOTIDE SEQUENCE [LARGE SCALE GENOMIC DNA]</scope>
    <source>
        <strain evidence="11 12">SAG 2043</strain>
    </source>
</reference>
<dbReference type="InterPro" id="IPR013525">
    <property type="entry name" value="ABC2_TM"/>
</dbReference>
<evidence type="ECO:0000256" key="6">
    <source>
        <dbReference type="ARBA" id="ARBA00022989"/>
    </source>
</evidence>
<dbReference type="AlphaFoldDB" id="A0AAW1QQV8"/>
<dbReference type="Pfam" id="PF00005">
    <property type="entry name" value="ABC_tran"/>
    <property type="match status" value="1"/>
</dbReference>
<evidence type="ECO:0000256" key="2">
    <source>
        <dbReference type="ARBA" id="ARBA00022448"/>
    </source>
</evidence>
<dbReference type="Pfam" id="PF19055">
    <property type="entry name" value="ABC2_membrane_7"/>
    <property type="match status" value="1"/>
</dbReference>
<evidence type="ECO:0000313" key="12">
    <source>
        <dbReference type="Proteomes" id="UP001489004"/>
    </source>
</evidence>
<keyword evidence="5" id="KW-0067">ATP-binding</keyword>
<dbReference type="PROSITE" id="PS00211">
    <property type="entry name" value="ABC_TRANSPORTER_1"/>
    <property type="match status" value="1"/>
</dbReference>
<dbReference type="SUPFAM" id="SSF52540">
    <property type="entry name" value="P-loop containing nucleoside triphosphate hydrolases"/>
    <property type="match status" value="1"/>
</dbReference>
<proteinExistence type="predicted"/>
<comment type="subcellular location">
    <subcellularLocation>
        <location evidence="1">Membrane</location>
        <topology evidence="1">Multi-pass membrane protein</topology>
    </subcellularLocation>
</comment>
<dbReference type="GO" id="GO:0140359">
    <property type="term" value="F:ABC-type transporter activity"/>
    <property type="evidence" value="ECO:0007669"/>
    <property type="project" value="InterPro"/>
</dbReference>
<feature type="transmembrane region" description="Helical" evidence="9">
    <location>
        <begin position="485"/>
        <end position="503"/>
    </location>
</feature>
<keyword evidence="7 9" id="KW-0472">Membrane</keyword>
<dbReference type="Pfam" id="PF01061">
    <property type="entry name" value="ABC2_membrane"/>
    <property type="match status" value="1"/>
</dbReference>
<dbReference type="InterPro" id="IPR003593">
    <property type="entry name" value="AAA+_ATPase"/>
</dbReference>
<evidence type="ECO:0000256" key="4">
    <source>
        <dbReference type="ARBA" id="ARBA00022741"/>
    </source>
</evidence>
<sequence length="661" mass="71330">MGNGLVDFALGAAVIAAPQHQVPILAGGAAVKLVRLLRGRRKDARQAEDAARSSDGGAAEQVTLAWEHVSCSLTDKHGKTKEILKDLSGTARPGRLLALMGPSGSGKTTLLNALSGQVPFAKRMHLEGRLTMNGQPAATAAFRQGYVQQEDIFYSQLTVRETLMMAAHLRMGDASQGSKEALVERLISRLGLAKAADTVVGDKKTRGLSGGEKKRLSIGCELIASPTLVFADEATTGLDAFQAEQVMQTLKDLAADGHTVVASIHQPRSSIFAMFDDLVLLSEGGLVYSGPAADALDYFASLGHKCPSHYNPAEFLADLISIDYSSPESEASTRARSAKLQAAWRQPHTSTPAASTASRPASATSQVVPFVASGRPCGWPRQAQLLFSRSWRQISRDRATNITRAMTNINSAFVFGAIFWQLKRTQTAIQDRMGLLQVCAINTAMSSLIKTLNVFPTERVIVERERTKKSYHVLPYFVSKLVAESPIGAMFPLLFASIVYPAARLNPSPARFGRFLGLLTLESFVSSSLGLAVGAVAPSTEAALALGPAVILVFIVFGGYYVNGENVPRALQWLPKTSFIKHAFQGLCVNEFEGLEFEAAKAGLPVTTGQQVLDRYSFYDRSVGQAALSQGRILLFNYWLTYCILKAKKPRYLTMETPKAA</sequence>
<dbReference type="SMART" id="SM00382">
    <property type="entry name" value="AAA"/>
    <property type="match status" value="1"/>
</dbReference>
<evidence type="ECO:0000256" key="7">
    <source>
        <dbReference type="ARBA" id="ARBA00023136"/>
    </source>
</evidence>
<evidence type="ECO:0000259" key="10">
    <source>
        <dbReference type="PROSITE" id="PS50893"/>
    </source>
</evidence>
<evidence type="ECO:0000256" key="3">
    <source>
        <dbReference type="ARBA" id="ARBA00022692"/>
    </source>
</evidence>
<dbReference type="GO" id="GO:0016020">
    <property type="term" value="C:membrane"/>
    <property type="evidence" value="ECO:0007669"/>
    <property type="project" value="UniProtKB-SubCell"/>
</dbReference>
<keyword evidence="2" id="KW-0813">Transport</keyword>
<name>A0AAW1QQV8_9CHLO</name>
<dbReference type="GO" id="GO:0005524">
    <property type="term" value="F:ATP binding"/>
    <property type="evidence" value="ECO:0007669"/>
    <property type="project" value="UniProtKB-KW"/>
</dbReference>
<dbReference type="PANTHER" id="PTHR48041:SF41">
    <property type="entry name" value="ABC TRANSPORTER G FAMILY"/>
    <property type="match status" value="1"/>
</dbReference>
<evidence type="ECO:0000256" key="8">
    <source>
        <dbReference type="SAM" id="MobiDB-lite"/>
    </source>
</evidence>
<evidence type="ECO:0000256" key="5">
    <source>
        <dbReference type="ARBA" id="ARBA00022840"/>
    </source>
</evidence>
<dbReference type="InterPro" id="IPR050352">
    <property type="entry name" value="ABCG_transporters"/>
</dbReference>
<dbReference type="FunFam" id="3.40.50.300:FF:000903">
    <property type="entry name" value="ABC transporter G family member 7"/>
    <property type="match status" value="1"/>
</dbReference>
<dbReference type="PROSITE" id="PS50893">
    <property type="entry name" value="ABC_TRANSPORTER_2"/>
    <property type="match status" value="1"/>
</dbReference>
<keyword evidence="6 9" id="KW-1133">Transmembrane helix</keyword>
<dbReference type="EMBL" id="JALJOR010000002">
    <property type="protein sequence ID" value="KAK9823842.1"/>
    <property type="molecule type" value="Genomic_DNA"/>
</dbReference>
<evidence type="ECO:0000256" key="9">
    <source>
        <dbReference type="SAM" id="Phobius"/>
    </source>
</evidence>
<feature type="domain" description="ABC transporter" evidence="10">
    <location>
        <begin position="64"/>
        <end position="308"/>
    </location>
</feature>
<dbReference type="InterPro" id="IPR027417">
    <property type="entry name" value="P-loop_NTPase"/>
</dbReference>
<dbReference type="InterPro" id="IPR003439">
    <property type="entry name" value="ABC_transporter-like_ATP-bd"/>
</dbReference>
<organism evidence="11 12">
    <name type="scientific">[Myrmecia] bisecta</name>
    <dbReference type="NCBI Taxonomy" id="41462"/>
    <lineage>
        <taxon>Eukaryota</taxon>
        <taxon>Viridiplantae</taxon>
        <taxon>Chlorophyta</taxon>
        <taxon>core chlorophytes</taxon>
        <taxon>Trebouxiophyceae</taxon>
        <taxon>Trebouxiales</taxon>
        <taxon>Trebouxiaceae</taxon>
        <taxon>Myrmecia</taxon>
    </lineage>
</organism>
<dbReference type="CDD" id="cd03213">
    <property type="entry name" value="ABCG_EPDR"/>
    <property type="match status" value="1"/>
</dbReference>
<keyword evidence="12" id="KW-1185">Reference proteome</keyword>
<gene>
    <name evidence="11" type="ORF">WJX72_005871</name>
</gene>
<evidence type="ECO:0000313" key="11">
    <source>
        <dbReference type="EMBL" id="KAK9823842.1"/>
    </source>
</evidence>
<feature type="region of interest" description="Disordered" evidence="8">
    <location>
        <begin position="335"/>
        <end position="361"/>
    </location>
</feature>